<reference evidence="3" key="1">
    <citation type="submission" date="2020-01" db="EMBL/GenBank/DDBJ databases">
        <authorList>
            <person name="Meier V. D."/>
            <person name="Meier V D."/>
        </authorList>
    </citation>
    <scope>NUCLEOTIDE SEQUENCE</scope>
    <source>
        <strain evidence="3">HLG_WM_MAG_05</strain>
    </source>
</reference>
<dbReference type="AlphaFoldDB" id="A0A6S6U389"/>
<sequence>MIGLKMKITIIENELYLAQSIASKLGQAGYETEVYSSVKEAMTTSTGDAYLLSTNLPGQNFNALITKYKEKIIILMVSYINNDTVAAPLKLGANDYIVKPFIIEELQRKIEHYKEYQTLKKYKTLYREYNEYLLQDINIDDDIDKMSSPLLVLTNYVKLVDKLAFTYAKQKDRVLSFIPLGGKDWKSKIEKANVKHLLYISDLQTLKKAEREQLFDILEGRDFIISTTSDIETNYKTIEINTDNKLYDQNEILTIDDYVKFIVNNFQYSYPDTELSKKLGISRKSLWEKRKKYGIFKKK</sequence>
<dbReference type="SMART" id="SM00448">
    <property type="entry name" value="REC"/>
    <property type="match status" value="1"/>
</dbReference>
<accession>A0A6S6U389</accession>
<evidence type="ECO:0000313" key="3">
    <source>
        <dbReference type="EMBL" id="CAA6823363.1"/>
    </source>
</evidence>
<organism evidence="3">
    <name type="scientific">uncultured Sulfurovum sp</name>
    <dbReference type="NCBI Taxonomy" id="269237"/>
    <lineage>
        <taxon>Bacteria</taxon>
        <taxon>Pseudomonadati</taxon>
        <taxon>Campylobacterota</taxon>
        <taxon>Epsilonproteobacteria</taxon>
        <taxon>Campylobacterales</taxon>
        <taxon>Sulfurovaceae</taxon>
        <taxon>Sulfurovum</taxon>
        <taxon>environmental samples</taxon>
    </lineage>
</organism>
<proteinExistence type="predicted"/>
<dbReference type="InterPro" id="IPR001789">
    <property type="entry name" value="Sig_transdc_resp-reg_receiver"/>
</dbReference>
<feature type="domain" description="Response regulatory" evidence="2">
    <location>
        <begin position="7"/>
        <end position="114"/>
    </location>
</feature>
<dbReference type="Gene3D" id="3.40.50.2300">
    <property type="match status" value="1"/>
</dbReference>
<dbReference type="GO" id="GO:0000160">
    <property type="term" value="P:phosphorelay signal transduction system"/>
    <property type="evidence" value="ECO:0007669"/>
    <property type="project" value="InterPro"/>
</dbReference>
<dbReference type="EMBL" id="CACVAU010000069">
    <property type="protein sequence ID" value="CAA6823363.1"/>
    <property type="molecule type" value="Genomic_DNA"/>
</dbReference>
<evidence type="ECO:0000259" key="2">
    <source>
        <dbReference type="PROSITE" id="PS50110"/>
    </source>
</evidence>
<dbReference type="PROSITE" id="PS50110">
    <property type="entry name" value="RESPONSE_REGULATORY"/>
    <property type="match status" value="1"/>
</dbReference>
<protein>
    <submittedName>
        <fullName evidence="3">Possible two-component regulator</fullName>
    </submittedName>
</protein>
<comment type="caution">
    <text evidence="1">Lacks conserved residue(s) required for the propagation of feature annotation.</text>
</comment>
<dbReference type="Pfam" id="PF00072">
    <property type="entry name" value="Response_reg"/>
    <property type="match status" value="1"/>
</dbReference>
<dbReference type="InterPro" id="IPR011006">
    <property type="entry name" value="CheY-like_superfamily"/>
</dbReference>
<gene>
    <name evidence="3" type="ORF">HELGO_WM6096</name>
</gene>
<evidence type="ECO:0000256" key="1">
    <source>
        <dbReference type="PROSITE-ProRule" id="PRU00169"/>
    </source>
</evidence>
<dbReference type="SUPFAM" id="SSF52172">
    <property type="entry name" value="CheY-like"/>
    <property type="match status" value="1"/>
</dbReference>
<name>A0A6S6U389_9BACT</name>